<evidence type="ECO:0000256" key="3">
    <source>
        <dbReference type="RuleBase" id="RU003876"/>
    </source>
</evidence>
<keyword evidence="7" id="KW-1185">Reference proteome</keyword>
<dbReference type="GO" id="GO:0019899">
    <property type="term" value="F:enzyme binding"/>
    <property type="evidence" value="ECO:0007669"/>
    <property type="project" value="UniProtKB-ARBA"/>
</dbReference>
<evidence type="ECO:0000313" key="6">
    <source>
        <dbReference type="EMBL" id="CAJ0584860.1"/>
    </source>
</evidence>
<dbReference type="GO" id="GO:0003676">
    <property type="term" value="F:nucleic acid binding"/>
    <property type="evidence" value="ECO:0007669"/>
    <property type="project" value="InterPro"/>
</dbReference>
<protein>
    <recommendedName>
        <fullName evidence="5">CCHC-type domain-containing protein</fullName>
    </recommendedName>
</protein>
<dbReference type="PROSITE" id="PS50158">
    <property type="entry name" value="ZF_CCHC"/>
    <property type="match status" value="1"/>
</dbReference>
<feature type="compositionally biased region" description="Basic and acidic residues" evidence="4">
    <location>
        <begin position="740"/>
        <end position="749"/>
    </location>
</feature>
<feature type="non-terminal residue" evidence="6">
    <location>
        <position position="1048"/>
    </location>
</feature>
<dbReference type="GO" id="GO:0005634">
    <property type="term" value="C:nucleus"/>
    <property type="evidence" value="ECO:0007669"/>
    <property type="project" value="InterPro"/>
</dbReference>
<dbReference type="InterPro" id="IPR001878">
    <property type="entry name" value="Znf_CCHC"/>
</dbReference>
<dbReference type="Gene3D" id="1.20.5.1500">
    <property type="match status" value="1"/>
</dbReference>
<dbReference type="Gene3D" id="4.10.60.10">
    <property type="entry name" value="Zinc finger, CCHC-type"/>
    <property type="match status" value="1"/>
</dbReference>
<comment type="caution">
    <text evidence="6">The sequence shown here is derived from an EMBL/GenBank/DDBJ whole genome shotgun (WGS) entry which is preliminary data.</text>
</comment>
<feature type="compositionally biased region" description="Polar residues" evidence="4">
    <location>
        <begin position="591"/>
        <end position="603"/>
    </location>
</feature>
<dbReference type="AlphaFoldDB" id="A0AA36DEA1"/>
<dbReference type="InterPro" id="IPR002164">
    <property type="entry name" value="NAP_family"/>
</dbReference>
<dbReference type="Proteomes" id="UP001177023">
    <property type="component" value="Unassembled WGS sequence"/>
</dbReference>
<evidence type="ECO:0000259" key="5">
    <source>
        <dbReference type="PROSITE" id="PS50158"/>
    </source>
</evidence>
<dbReference type="InterPro" id="IPR037231">
    <property type="entry name" value="NAP-like_sf"/>
</dbReference>
<dbReference type="PANTHER" id="PTHR11875">
    <property type="entry name" value="TESTIS-SPECIFIC Y-ENCODED PROTEIN"/>
    <property type="match status" value="1"/>
</dbReference>
<organism evidence="6 7">
    <name type="scientific">Mesorhabditis spiculigera</name>
    <dbReference type="NCBI Taxonomy" id="96644"/>
    <lineage>
        <taxon>Eukaryota</taxon>
        <taxon>Metazoa</taxon>
        <taxon>Ecdysozoa</taxon>
        <taxon>Nematoda</taxon>
        <taxon>Chromadorea</taxon>
        <taxon>Rhabditida</taxon>
        <taxon>Rhabditina</taxon>
        <taxon>Rhabditomorpha</taxon>
        <taxon>Rhabditoidea</taxon>
        <taxon>Rhabditidae</taxon>
        <taxon>Mesorhabditinae</taxon>
        <taxon>Mesorhabditis</taxon>
    </lineage>
</organism>
<keyword evidence="2" id="KW-0862">Zinc</keyword>
<gene>
    <name evidence="6" type="ORF">MSPICULIGERA_LOCUS22899</name>
</gene>
<feature type="compositionally biased region" description="Basic and acidic residues" evidence="4">
    <location>
        <begin position="506"/>
        <end position="543"/>
    </location>
</feature>
<dbReference type="GO" id="GO:0005737">
    <property type="term" value="C:cytoplasm"/>
    <property type="evidence" value="ECO:0007669"/>
    <property type="project" value="UniProtKB-ARBA"/>
</dbReference>
<feature type="domain" description="CCHC-type" evidence="5">
    <location>
        <begin position="470"/>
        <end position="485"/>
    </location>
</feature>
<dbReference type="Pfam" id="PF00956">
    <property type="entry name" value="NAP"/>
    <property type="match status" value="1"/>
</dbReference>
<dbReference type="EMBL" id="CATQJA010002701">
    <property type="protein sequence ID" value="CAJ0584860.1"/>
    <property type="molecule type" value="Genomic_DNA"/>
</dbReference>
<sequence length="1048" mass="117019">MVETVEETEREAIASIPRVRRDKGGPYLFPALDAGADSGFALRQLQHRIAALEAEKSIKYETELQVLVDQLGKELVFGQIPFTIKLMLKESMNDHFDQMVADLLEQAKRAKETKNMDLNRDLSIRAIDILLALNRVEQAAEIAEHHEIDHDIIAVWKQAGEGDDAYRDVFRWAVEAEDPIARMIALLAFAEDGDVDFLPTQIALHASFISIQDGLILATARLGWNHKLTQRLHRTWLSDLKAELPPMADIELFSCRDLNTICSQWTKAGLITKDPDLFSFFIAVYQIIAAADEKYPHPNTAEMIAFKADAWDTLFDGSMLEGNSILKAAKEAEEENDLVDGVSALACMFFKNIKKSVRSIDLETGFKRRLQLTSVVAESLTKLLLNDTEGQTVSLLPEKDDPLFLDTPKKMMDRLVGLLTKRDPFRDAQLNARYNAALEKFLPAAVTTESSPEKKYLQKDTGYKPERVGRKCYRCEQLGHLARDCVVGTMPEVRSRNASFRQAEPALEKRAEPQPALEERAGPQPALKEHAEPQPALEERAELQPRPVETETEEQEPIEETVTVAVENNSLEEVVEPLAPEPAEDLPEVDSQSTTTSAVGSTVENPIDETRPELVNLDHSLLEEMLGGSEDEMPDAKVNDPDGYFKSGEYTQRVAVSPVCELVKTEKIETGHKPGLSELITDVLEEDVSTAESASVFNEKPPTMFDATKWGVPAGTGSAFDVNFATESSGAPKTGGFDGPRTHGGDSRGRGRHPSSNNWSSTAERGYNGTNNAFGGSSYSNNFGDRHNNYQQRGNSGGRGRGGHDRVPYQGSDARRGMASGDQDDEPVAKRARMQVASPDDFDDAQKESLRRLDLVQTQLDKLSEKATTEMIEIEKKFIAEKQPHYATRNALCNDIPEFWYKAFMQHPEVSELITDEEEKALSYLTHFEVDEHSEPGDGFKLIFKFKENPYFQNDAIIKHYKTSEPHGSSSVTPIVWKGGELGKLGDDDDSGWLSFFAWMRSEQQPEIDQLAELLKDELWSHPLDYFLGSIGTDEDEIDDLVMVDSTD</sequence>
<evidence type="ECO:0000313" key="7">
    <source>
        <dbReference type="Proteomes" id="UP001177023"/>
    </source>
</evidence>
<dbReference type="SUPFAM" id="SSF57756">
    <property type="entry name" value="Retrovirus zinc finger-like domains"/>
    <property type="match status" value="1"/>
</dbReference>
<reference evidence="6" key="1">
    <citation type="submission" date="2023-06" db="EMBL/GenBank/DDBJ databases">
        <authorList>
            <person name="Delattre M."/>
        </authorList>
    </citation>
    <scope>NUCLEOTIDE SEQUENCE</scope>
    <source>
        <strain evidence="6">AF72</strain>
    </source>
</reference>
<proteinExistence type="inferred from homology"/>
<dbReference type="GO" id="GO:0008270">
    <property type="term" value="F:zinc ion binding"/>
    <property type="evidence" value="ECO:0007669"/>
    <property type="project" value="UniProtKB-KW"/>
</dbReference>
<dbReference type="GO" id="GO:0006334">
    <property type="term" value="P:nucleosome assembly"/>
    <property type="evidence" value="ECO:0007669"/>
    <property type="project" value="InterPro"/>
</dbReference>
<comment type="similarity">
    <text evidence="1 3">Belongs to the nucleosome assembly protein (NAP) family.</text>
</comment>
<dbReference type="SMART" id="SM00343">
    <property type="entry name" value="ZnF_C2HC"/>
    <property type="match status" value="1"/>
</dbReference>
<feature type="region of interest" description="Disordered" evidence="4">
    <location>
        <begin position="580"/>
        <end position="603"/>
    </location>
</feature>
<dbReference type="InterPro" id="IPR036875">
    <property type="entry name" value="Znf_CCHC_sf"/>
</dbReference>
<feature type="region of interest" description="Disordered" evidence="4">
    <location>
        <begin position="496"/>
        <end position="558"/>
    </location>
</feature>
<feature type="compositionally biased region" description="Polar residues" evidence="4">
    <location>
        <begin position="754"/>
        <end position="783"/>
    </location>
</feature>
<keyword evidence="2" id="KW-0863">Zinc-finger</keyword>
<dbReference type="SUPFAM" id="SSF143113">
    <property type="entry name" value="NAP-like"/>
    <property type="match status" value="1"/>
</dbReference>
<evidence type="ECO:0000256" key="2">
    <source>
        <dbReference type="PROSITE-ProRule" id="PRU00047"/>
    </source>
</evidence>
<evidence type="ECO:0000256" key="1">
    <source>
        <dbReference type="ARBA" id="ARBA00009947"/>
    </source>
</evidence>
<feature type="region of interest" description="Disordered" evidence="4">
    <location>
        <begin position="723"/>
        <end position="829"/>
    </location>
</feature>
<name>A0AA36DEA1_9BILA</name>
<dbReference type="Gene3D" id="3.30.1120.90">
    <property type="entry name" value="Nucleosome assembly protein"/>
    <property type="match status" value="1"/>
</dbReference>
<keyword evidence="2" id="KW-0479">Metal-binding</keyword>
<dbReference type="Pfam" id="PF00098">
    <property type="entry name" value="zf-CCHC"/>
    <property type="match status" value="1"/>
</dbReference>
<accession>A0AA36DEA1</accession>
<evidence type="ECO:0000256" key="4">
    <source>
        <dbReference type="SAM" id="MobiDB-lite"/>
    </source>
</evidence>